<gene>
    <name evidence="1" type="ORF">PV327_004151</name>
</gene>
<evidence type="ECO:0000313" key="1">
    <source>
        <dbReference type="EMBL" id="KAK0166659.1"/>
    </source>
</evidence>
<dbReference type="EMBL" id="JAQQBR010001832">
    <property type="protein sequence ID" value="KAK0166659.1"/>
    <property type="molecule type" value="Genomic_DNA"/>
</dbReference>
<protein>
    <submittedName>
        <fullName evidence="1">Uncharacterized protein</fullName>
    </submittedName>
</protein>
<name>A0AA39KMA1_MICHY</name>
<keyword evidence="2" id="KW-1185">Reference proteome</keyword>
<reference evidence="1" key="2">
    <citation type="submission" date="2023-03" db="EMBL/GenBank/DDBJ databases">
        <authorList>
            <person name="Inwood S.N."/>
            <person name="Skelly J.G."/>
            <person name="Guhlin J."/>
            <person name="Harrop T.W.R."/>
            <person name="Goldson S.G."/>
            <person name="Dearden P.K."/>
        </authorList>
    </citation>
    <scope>NUCLEOTIDE SEQUENCE</scope>
    <source>
        <strain evidence="1">Lincoln</strain>
        <tissue evidence="1">Whole body</tissue>
    </source>
</reference>
<dbReference type="Proteomes" id="UP001168972">
    <property type="component" value="Unassembled WGS sequence"/>
</dbReference>
<proteinExistence type="predicted"/>
<dbReference type="AlphaFoldDB" id="A0AA39KMA1"/>
<organism evidence="1 2">
    <name type="scientific">Microctonus hyperodae</name>
    <name type="common">Parasitoid wasp</name>
    <dbReference type="NCBI Taxonomy" id="165561"/>
    <lineage>
        <taxon>Eukaryota</taxon>
        <taxon>Metazoa</taxon>
        <taxon>Ecdysozoa</taxon>
        <taxon>Arthropoda</taxon>
        <taxon>Hexapoda</taxon>
        <taxon>Insecta</taxon>
        <taxon>Pterygota</taxon>
        <taxon>Neoptera</taxon>
        <taxon>Endopterygota</taxon>
        <taxon>Hymenoptera</taxon>
        <taxon>Apocrita</taxon>
        <taxon>Ichneumonoidea</taxon>
        <taxon>Braconidae</taxon>
        <taxon>Euphorinae</taxon>
        <taxon>Microctonus</taxon>
    </lineage>
</organism>
<accession>A0AA39KMA1</accession>
<reference evidence="1" key="1">
    <citation type="journal article" date="2023" name="bioRxiv">
        <title>Scaffold-level genome assemblies of two parasitoid biocontrol wasps reveal the parthenogenesis mechanism and an associated novel virus.</title>
        <authorList>
            <person name="Inwood S."/>
            <person name="Skelly J."/>
            <person name="Guhlin J."/>
            <person name="Harrop T."/>
            <person name="Goldson S."/>
            <person name="Dearden P."/>
        </authorList>
    </citation>
    <scope>NUCLEOTIDE SEQUENCE</scope>
    <source>
        <strain evidence="1">Lincoln</strain>
        <tissue evidence="1">Whole body</tissue>
    </source>
</reference>
<comment type="caution">
    <text evidence="1">The sequence shown here is derived from an EMBL/GenBank/DDBJ whole genome shotgun (WGS) entry which is preliminary data.</text>
</comment>
<evidence type="ECO:0000313" key="2">
    <source>
        <dbReference type="Proteomes" id="UP001168972"/>
    </source>
</evidence>
<sequence length="331" mass="39595">MSREEIDEHLKQMENEIRTTIEAIVPKTTEKDNIYCYENKKIHKLQKTKSQLITLLNRTKKNAYVNNTNLINELTQAIKHTKRQLHREFTTNIEQHWERTYKKINHKEADTFFPTINRLFRPNQRHSVPDIHINVANNELITRAKIDMNKVHSENNKHIITDMQDKLDILGVHYENINKPRMLNEKSRLREIILKKVDSFRQEIRDDETNNETVTQFNKTNRAFNQTEDEELKKYFCSFAQVSEILKKLPNKTSVGIDLIPAITLKHLPIRMKWDLTVLFNQALNNNYFPTIWKTAKIYNNKHRRIPKRNRTRLPKTTRLHAAGHTWYNPR</sequence>